<dbReference type="AlphaFoldDB" id="A0A1H3PAX3"/>
<dbReference type="FunFam" id="1.10.10.60:FF:000132">
    <property type="entry name" value="AraC family transcriptional regulator"/>
    <property type="match status" value="1"/>
</dbReference>
<dbReference type="CDD" id="cd06124">
    <property type="entry name" value="cupin_NimR-like_N"/>
    <property type="match status" value="1"/>
</dbReference>
<dbReference type="InterPro" id="IPR018062">
    <property type="entry name" value="HTH_AraC-typ_CS"/>
</dbReference>
<name>A0A1H3PAX3_9BURK</name>
<dbReference type="SUPFAM" id="SSF46689">
    <property type="entry name" value="Homeodomain-like"/>
    <property type="match status" value="1"/>
</dbReference>
<evidence type="ECO:0000313" key="7">
    <source>
        <dbReference type="Proteomes" id="UP000183417"/>
    </source>
</evidence>
<keyword evidence="1" id="KW-0678">Repressor</keyword>
<reference evidence="6 7" key="1">
    <citation type="submission" date="2016-10" db="EMBL/GenBank/DDBJ databases">
        <authorList>
            <person name="de Groot N.N."/>
        </authorList>
    </citation>
    <scope>NUCLEOTIDE SEQUENCE [LARGE SCALE GENOMIC DNA]</scope>
    <source>
        <strain evidence="6 7">LMG 24775</strain>
    </source>
</reference>
<evidence type="ECO:0000259" key="5">
    <source>
        <dbReference type="PROSITE" id="PS01124"/>
    </source>
</evidence>
<dbReference type="RefSeq" id="WP_074922418.1">
    <property type="nucleotide sequence ID" value="NZ_CP141274.1"/>
</dbReference>
<keyword evidence="2" id="KW-0805">Transcription regulation</keyword>
<dbReference type="EMBL" id="FNPE01000010">
    <property type="protein sequence ID" value="SDY97975.1"/>
    <property type="molecule type" value="Genomic_DNA"/>
</dbReference>
<dbReference type="PROSITE" id="PS01124">
    <property type="entry name" value="HTH_ARAC_FAMILY_2"/>
    <property type="match status" value="1"/>
</dbReference>
<proteinExistence type="predicted"/>
<dbReference type="GO" id="GO:0043565">
    <property type="term" value="F:sequence-specific DNA binding"/>
    <property type="evidence" value="ECO:0007669"/>
    <property type="project" value="InterPro"/>
</dbReference>
<gene>
    <name evidence="6" type="ORF">SAMN05421547_11051</name>
</gene>
<dbReference type="PANTHER" id="PTHR11019:SF159">
    <property type="entry name" value="TRANSCRIPTIONAL REGULATOR-RELATED"/>
    <property type="match status" value="1"/>
</dbReference>
<accession>A0A1H3PAX3</accession>
<dbReference type="GO" id="GO:0003700">
    <property type="term" value="F:DNA-binding transcription factor activity"/>
    <property type="evidence" value="ECO:0007669"/>
    <property type="project" value="InterPro"/>
</dbReference>
<evidence type="ECO:0000256" key="2">
    <source>
        <dbReference type="ARBA" id="ARBA00023015"/>
    </source>
</evidence>
<keyword evidence="4" id="KW-0804">Transcription</keyword>
<dbReference type="InterPro" id="IPR009057">
    <property type="entry name" value="Homeodomain-like_sf"/>
</dbReference>
<evidence type="ECO:0000256" key="3">
    <source>
        <dbReference type="ARBA" id="ARBA00023125"/>
    </source>
</evidence>
<dbReference type="GeneID" id="94690113"/>
<protein>
    <submittedName>
        <fullName evidence="6">AraC-type DNA-binding protein</fullName>
    </submittedName>
</protein>
<dbReference type="SUPFAM" id="SSF51182">
    <property type="entry name" value="RmlC-like cupins"/>
    <property type="match status" value="1"/>
</dbReference>
<dbReference type="InterPro" id="IPR018060">
    <property type="entry name" value="HTH_AraC"/>
</dbReference>
<dbReference type="Gene3D" id="1.10.10.60">
    <property type="entry name" value="Homeodomain-like"/>
    <property type="match status" value="1"/>
</dbReference>
<feature type="domain" description="HTH araC/xylS-type" evidence="5">
    <location>
        <begin position="174"/>
        <end position="271"/>
    </location>
</feature>
<evidence type="ECO:0000256" key="1">
    <source>
        <dbReference type="ARBA" id="ARBA00022491"/>
    </source>
</evidence>
<dbReference type="PRINTS" id="PR00032">
    <property type="entry name" value="HTHARAC"/>
</dbReference>
<dbReference type="SMART" id="SM00342">
    <property type="entry name" value="HTH_ARAC"/>
    <property type="match status" value="1"/>
</dbReference>
<dbReference type="InterPro" id="IPR020449">
    <property type="entry name" value="Tscrpt_reg_AraC-type_HTH"/>
</dbReference>
<evidence type="ECO:0000313" key="6">
    <source>
        <dbReference type="EMBL" id="SDY97975.1"/>
    </source>
</evidence>
<organism evidence="6 7">
    <name type="scientific">Delftia lacustris</name>
    <dbReference type="NCBI Taxonomy" id="558537"/>
    <lineage>
        <taxon>Bacteria</taxon>
        <taxon>Pseudomonadati</taxon>
        <taxon>Pseudomonadota</taxon>
        <taxon>Betaproteobacteria</taxon>
        <taxon>Burkholderiales</taxon>
        <taxon>Comamonadaceae</taxon>
        <taxon>Delftia</taxon>
    </lineage>
</organism>
<keyword evidence="3 6" id="KW-0238">DNA-binding</keyword>
<dbReference type="InterPro" id="IPR011051">
    <property type="entry name" value="RmlC_Cupin_sf"/>
</dbReference>
<sequence>MPDAILELVSHVNRADGPVLIAAVGNQDEELASEPHRHARGQLFGSLRGLLSVGVEDAVWVVPAIHAVWLPPHQLHSGRSHGPFHGWSVYVAEPACADLPQRPCAIRTSGLLREAVLRAAGWGWQQGVPTTQPVQPGPSADRARAHVMAVILDEIRTLPVEPLGLPLPADPRLQRIARALIADPADARDLEAWARWAAVSSRTLSRRFVSETGFSFTAWRQRARLMRSLEMLAAGAPVTNIALDLGYATASAFIGLFRRTFGETPAAYRGRLGAARG</sequence>
<dbReference type="Proteomes" id="UP000183417">
    <property type="component" value="Unassembled WGS sequence"/>
</dbReference>
<dbReference type="Pfam" id="PF12833">
    <property type="entry name" value="HTH_18"/>
    <property type="match status" value="1"/>
</dbReference>
<evidence type="ECO:0000256" key="4">
    <source>
        <dbReference type="ARBA" id="ARBA00023163"/>
    </source>
</evidence>
<dbReference type="PROSITE" id="PS00041">
    <property type="entry name" value="HTH_ARAC_FAMILY_1"/>
    <property type="match status" value="1"/>
</dbReference>
<dbReference type="PANTHER" id="PTHR11019">
    <property type="entry name" value="HTH-TYPE TRANSCRIPTIONAL REGULATOR NIMR"/>
    <property type="match status" value="1"/>
</dbReference>